<proteinExistence type="predicted"/>
<dbReference type="SUPFAM" id="SSF50985">
    <property type="entry name" value="RCC1/BLIP-II"/>
    <property type="match status" value="1"/>
</dbReference>
<gene>
    <name evidence="2" type="ORF">AKJ09_01871</name>
</gene>
<dbReference type="PANTHER" id="PTHR45982:SF1">
    <property type="entry name" value="REGULATOR OF CHROMOSOME CONDENSATION"/>
    <property type="match status" value="1"/>
</dbReference>
<dbReference type="PANTHER" id="PTHR45982">
    <property type="entry name" value="REGULATOR OF CHROMOSOME CONDENSATION"/>
    <property type="match status" value="1"/>
</dbReference>
<dbReference type="GO" id="GO:0005737">
    <property type="term" value="C:cytoplasm"/>
    <property type="evidence" value="ECO:0007669"/>
    <property type="project" value="TreeGrafter"/>
</dbReference>
<dbReference type="STRING" id="1391654.AKJ09_01871"/>
<name>A0A0K1PNX8_9BACT</name>
<dbReference type="Pfam" id="PF13540">
    <property type="entry name" value="RCC1_2"/>
    <property type="match status" value="1"/>
</dbReference>
<sequence>MSCASPSDTSGDAHGNDGAQDAGPSAPDAHTDAGAFDAAPRPRDAATSDAGPLPVVCSTSPCATSLTTTLGFTEGFCALLEDKTVACWGQNQDGQLGRGDVAGSVDSPTAARVSGLENVAFLDHTCAVDTSGATWCWGFGPYPHEGSEGLTTARAPVKLDVPTATRVGVNADRRQMVGVGCVLREGGDVVCWGTNRDGQVDVPDLDASSREWLSPRPISVPAGSPIEELHIGLASFLRRGDGVLLSWGANPPLGRVSSLVPSPHPDPVALTGVSNVDVANENVCAVAQGIAHCWGGPVFTSVDSFERPLPEIVVTPEPVIQISTSSRSYNTNVSVRGCAVGVSGSVYCWGGNAYGQAGDGTKTYALAPVKVAGLPGTVAQVKATLYSTCALMTSGKVFCWGGDASGQLGNGVMNEPSLVPIEVALP</sequence>
<dbReference type="GO" id="GO:0005085">
    <property type="term" value="F:guanyl-nucleotide exchange factor activity"/>
    <property type="evidence" value="ECO:0007669"/>
    <property type="project" value="TreeGrafter"/>
</dbReference>
<dbReference type="Gene3D" id="2.130.10.30">
    <property type="entry name" value="Regulator of chromosome condensation 1/beta-lactamase-inhibitor protein II"/>
    <property type="match status" value="2"/>
</dbReference>
<evidence type="ECO:0000313" key="3">
    <source>
        <dbReference type="Proteomes" id="UP000064967"/>
    </source>
</evidence>
<feature type="region of interest" description="Disordered" evidence="1">
    <location>
        <begin position="1"/>
        <end position="51"/>
    </location>
</feature>
<dbReference type="AlphaFoldDB" id="A0A0K1PNX8"/>
<dbReference type="InterPro" id="IPR051553">
    <property type="entry name" value="Ran_GTPase-activating"/>
</dbReference>
<dbReference type="Proteomes" id="UP000064967">
    <property type="component" value="Chromosome"/>
</dbReference>
<dbReference type="PROSITE" id="PS50012">
    <property type="entry name" value="RCC1_3"/>
    <property type="match status" value="2"/>
</dbReference>
<accession>A0A0K1PNX8</accession>
<keyword evidence="3" id="KW-1185">Reference proteome</keyword>
<dbReference type="PRINTS" id="PR00633">
    <property type="entry name" value="RCCNDNSATION"/>
</dbReference>
<evidence type="ECO:0000256" key="1">
    <source>
        <dbReference type="SAM" id="MobiDB-lite"/>
    </source>
</evidence>
<dbReference type="InterPro" id="IPR009091">
    <property type="entry name" value="RCC1/BLIP-II"/>
</dbReference>
<dbReference type="InterPro" id="IPR000408">
    <property type="entry name" value="Reg_chr_condens"/>
</dbReference>
<dbReference type="KEGG" id="llu:AKJ09_01871"/>
<evidence type="ECO:0000313" key="2">
    <source>
        <dbReference type="EMBL" id="AKU95207.1"/>
    </source>
</evidence>
<dbReference type="EMBL" id="CP012333">
    <property type="protein sequence ID" value="AKU95207.1"/>
    <property type="molecule type" value="Genomic_DNA"/>
</dbReference>
<dbReference type="Pfam" id="PF00415">
    <property type="entry name" value="RCC1"/>
    <property type="match status" value="1"/>
</dbReference>
<reference evidence="2 3" key="1">
    <citation type="submission" date="2015-08" db="EMBL/GenBank/DDBJ databases">
        <authorList>
            <person name="Babu N.S."/>
            <person name="Beckwith C.J."/>
            <person name="Beseler K.G."/>
            <person name="Brison A."/>
            <person name="Carone J.V."/>
            <person name="Caskin T.P."/>
            <person name="Diamond M."/>
            <person name="Durham M.E."/>
            <person name="Foxe J.M."/>
            <person name="Go M."/>
            <person name="Henderson B.A."/>
            <person name="Jones I.B."/>
            <person name="McGettigan J.A."/>
            <person name="Micheletti S.J."/>
            <person name="Nasrallah M.E."/>
            <person name="Ortiz D."/>
            <person name="Piller C.R."/>
            <person name="Privatt S.R."/>
            <person name="Schneider S.L."/>
            <person name="Sharp S."/>
            <person name="Smith T.C."/>
            <person name="Stanton J.D."/>
            <person name="Ullery H.E."/>
            <person name="Wilson R.J."/>
            <person name="Serrano M.G."/>
            <person name="Buck G."/>
            <person name="Lee V."/>
            <person name="Wang Y."/>
            <person name="Carvalho R."/>
            <person name="Voegtly L."/>
            <person name="Shi R."/>
            <person name="Duckworth R."/>
            <person name="Johnson A."/>
            <person name="Loviza R."/>
            <person name="Walstead R."/>
            <person name="Shah Z."/>
            <person name="Kiflezghi M."/>
            <person name="Wade K."/>
            <person name="Ball S.L."/>
            <person name="Bradley K.W."/>
            <person name="Asai D.J."/>
            <person name="Bowman C.A."/>
            <person name="Russell D.A."/>
            <person name="Pope W.H."/>
            <person name="Jacobs-Sera D."/>
            <person name="Hendrix R.W."/>
            <person name="Hatfull G.F."/>
        </authorList>
    </citation>
    <scope>NUCLEOTIDE SEQUENCE [LARGE SCALE GENOMIC DNA]</scope>
    <source>
        <strain evidence="2 3">DSM 27648</strain>
    </source>
</reference>
<evidence type="ECO:0008006" key="4">
    <source>
        <dbReference type="Google" id="ProtNLM"/>
    </source>
</evidence>
<feature type="compositionally biased region" description="Polar residues" evidence="1">
    <location>
        <begin position="1"/>
        <end position="10"/>
    </location>
</feature>
<organism evidence="2 3">
    <name type="scientific">Labilithrix luteola</name>
    <dbReference type="NCBI Taxonomy" id="1391654"/>
    <lineage>
        <taxon>Bacteria</taxon>
        <taxon>Pseudomonadati</taxon>
        <taxon>Myxococcota</taxon>
        <taxon>Polyangia</taxon>
        <taxon>Polyangiales</taxon>
        <taxon>Labilitrichaceae</taxon>
        <taxon>Labilithrix</taxon>
    </lineage>
</organism>
<protein>
    <recommendedName>
        <fullName evidence="4">BNR repeat domain protein</fullName>
    </recommendedName>
</protein>